<proteinExistence type="predicted"/>
<dbReference type="RefSeq" id="WP_103961097.1">
    <property type="nucleotide sequence ID" value="NZ_FNVT01000014.1"/>
</dbReference>
<dbReference type="OrthoDB" id="3522092at2"/>
<sequence>MNETLAGFEERRLAELKDHIAARAAAGRNRRPRRRIMFAMAAGAAAATVAAVATVTSLGGGDTAYAVTKDSDGIVHVTVRDFADAKGLNRQLTSLGVPALVDYVPAGQRCRDERGTAVRDVPRGLYHAPANIPGDKEGHGWQMRIDTKLFKPGQTFVWTLEVDPIYGWTGTSTILMHGPVAPCVLVPDDTPHNVPAVSPLRVTSSQAYEGKTVGRVRPEIEKRGLKVTYLVTEPRPAGDRRPREASRDIPYVMYPNKQNTPVGDDWFVWQVDEPRQGTFRLMVTREL</sequence>
<organism evidence="2 3">
    <name type="scientific">Nonomuraea solani</name>
    <dbReference type="NCBI Taxonomy" id="1144553"/>
    <lineage>
        <taxon>Bacteria</taxon>
        <taxon>Bacillati</taxon>
        <taxon>Actinomycetota</taxon>
        <taxon>Actinomycetes</taxon>
        <taxon>Streptosporangiales</taxon>
        <taxon>Streptosporangiaceae</taxon>
        <taxon>Nonomuraea</taxon>
    </lineage>
</organism>
<dbReference type="EMBL" id="FNVT01000014">
    <property type="protein sequence ID" value="SEG99934.1"/>
    <property type="molecule type" value="Genomic_DNA"/>
</dbReference>
<gene>
    <name evidence="2" type="ORF">SAMN05444920_114210</name>
</gene>
<feature type="transmembrane region" description="Helical" evidence="1">
    <location>
        <begin position="36"/>
        <end position="59"/>
    </location>
</feature>
<accession>A0A1H6ETA3</accession>
<keyword evidence="3" id="KW-1185">Reference proteome</keyword>
<evidence type="ECO:0000256" key="1">
    <source>
        <dbReference type="SAM" id="Phobius"/>
    </source>
</evidence>
<name>A0A1H6ETA3_9ACTN</name>
<protein>
    <submittedName>
        <fullName evidence="2">Uncharacterized protein</fullName>
    </submittedName>
</protein>
<dbReference type="Proteomes" id="UP000236732">
    <property type="component" value="Unassembled WGS sequence"/>
</dbReference>
<keyword evidence="1" id="KW-0472">Membrane</keyword>
<keyword evidence="1" id="KW-0812">Transmembrane</keyword>
<reference evidence="2 3" key="1">
    <citation type="submission" date="2016-10" db="EMBL/GenBank/DDBJ databases">
        <authorList>
            <person name="de Groot N.N."/>
        </authorList>
    </citation>
    <scope>NUCLEOTIDE SEQUENCE [LARGE SCALE GENOMIC DNA]</scope>
    <source>
        <strain evidence="2 3">CGMCC 4.7037</strain>
    </source>
</reference>
<keyword evidence="1" id="KW-1133">Transmembrane helix</keyword>
<evidence type="ECO:0000313" key="3">
    <source>
        <dbReference type="Proteomes" id="UP000236732"/>
    </source>
</evidence>
<dbReference type="AlphaFoldDB" id="A0A1H6ETA3"/>
<evidence type="ECO:0000313" key="2">
    <source>
        <dbReference type="EMBL" id="SEG99934.1"/>
    </source>
</evidence>